<feature type="transmembrane region" description="Helical" evidence="7">
    <location>
        <begin position="92"/>
        <end position="115"/>
    </location>
</feature>
<accession>A0A9W6UFH3</accession>
<reference evidence="8" key="1">
    <citation type="journal article" date="2014" name="Int. J. Syst. Evol. Microbiol.">
        <title>Complete genome sequence of Corynebacterium casei LMG S-19264T (=DSM 44701T), isolated from a smear-ripened cheese.</title>
        <authorList>
            <consortium name="US DOE Joint Genome Institute (JGI-PGF)"/>
            <person name="Walter F."/>
            <person name="Albersmeier A."/>
            <person name="Kalinowski J."/>
            <person name="Ruckert C."/>
        </authorList>
    </citation>
    <scope>NUCLEOTIDE SEQUENCE</scope>
    <source>
        <strain evidence="8">VKM Ac-1069</strain>
    </source>
</reference>
<dbReference type="PANTHER" id="PTHR36838">
    <property type="entry name" value="AUXIN EFFLUX CARRIER FAMILY PROTEIN"/>
    <property type="match status" value="1"/>
</dbReference>
<evidence type="ECO:0000256" key="3">
    <source>
        <dbReference type="ARBA" id="ARBA00022475"/>
    </source>
</evidence>
<comment type="caution">
    <text evidence="8">The sequence shown here is derived from an EMBL/GenBank/DDBJ whole genome shotgun (WGS) entry which is preliminary data.</text>
</comment>
<keyword evidence="9" id="KW-1185">Reference proteome</keyword>
<evidence type="ECO:0000313" key="8">
    <source>
        <dbReference type="EMBL" id="GLL15606.1"/>
    </source>
</evidence>
<keyword evidence="6 7" id="KW-0472">Membrane</keyword>
<feature type="transmembrane region" description="Helical" evidence="7">
    <location>
        <begin position="256"/>
        <end position="279"/>
    </location>
</feature>
<protein>
    <submittedName>
        <fullName evidence="8">Membrane protein</fullName>
    </submittedName>
</protein>
<dbReference type="AlphaFoldDB" id="A0A9W6UFH3"/>
<reference evidence="8" key="2">
    <citation type="submission" date="2023-01" db="EMBL/GenBank/DDBJ databases">
        <authorList>
            <person name="Sun Q."/>
            <person name="Evtushenko L."/>
        </authorList>
    </citation>
    <scope>NUCLEOTIDE SEQUENCE</scope>
    <source>
        <strain evidence="8">VKM Ac-1069</strain>
    </source>
</reference>
<feature type="transmembrane region" description="Helical" evidence="7">
    <location>
        <begin position="225"/>
        <end position="244"/>
    </location>
</feature>
<evidence type="ECO:0000256" key="2">
    <source>
        <dbReference type="ARBA" id="ARBA00022448"/>
    </source>
</evidence>
<feature type="transmembrane region" description="Helical" evidence="7">
    <location>
        <begin position="318"/>
        <end position="337"/>
    </location>
</feature>
<dbReference type="InterPro" id="IPR004776">
    <property type="entry name" value="Mem_transp_PIN-like"/>
</dbReference>
<keyword evidence="3" id="KW-1003">Cell membrane</keyword>
<keyword evidence="4 7" id="KW-0812">Transmembrane</keyword>
<evidence type="ECO:0000256" key="7">
    <source>
        <dbReference type="SAM" id="Phobius"/>
    </source>
</evidence>
<dbReference type="Proteomes" id="UP001143463">
    <property type="component" value="Unassembled WGS sequence"/>
</dbReference>
<dbReference type="PANTHER" id="PTHR36838:SF1">
    <property type="entry name" value="SLR1864 PROTEIN"/>
    <property type="match status" value="1"/>
</dbReference>
<dbReference type="Pfam" id="PF03547">
    <property type="entry name" value="Mem_trans"/>
    <property type="match status" value="2"/>
</dbReference>
<name>A0A9W6UFH3_9PSEU</name>
<dbReference type="EMBL" id="BSFQ01000050">
    <property type="protein sequence ID" value="GLL15606.1"/>
    <property type="molecule type" value="Genomic_DNA"/>
</dbReference>
<feature type="transmembrane region" description="Helical" evidence="7">
    <location>
        <begin position="285"/>
        <end position="306"/>
    </location>
</feature>
<keyword evidence="5 7" id="KW-1133">Transmembrane helix</keyword>
<evidence type="ECO:0000256" key="1">
    <source>
        <dbReference type="ARBA" id="ARBA00004141"/>
    </source>
</evidence>
<feature type="transmembrane region" description="Helical" evidence="7">
    <location>
        <begin position="155"/>
        <end position="175"/>
    </location>
</feature>
<dbReference type="GO" id="GO:0016020">
    <property type="term" value="C:membrane"/>
    <property type="evidence" value="ECO:0007669"/>
    <property type="project" value="UniProtKB-SubCell"/>
</dbReference>
<comment type="subcellular location">
    <subcellularLocation>
        <location evidence="1">Membrane</location>
        <topology evidence="1">Multi-pass membrane protein</topology>
    </subcellularLocation>
</comment>
<evidence type="ECO:0000256" key="6">
    <source>
        <dbReference type="ARBA" id="ARBA00023136"/>
    </source>
</evidence>
<feature type="transmembrane region" description="Helical" evidence="7">
    <location>
        <begin position="196"/>
        <end position="213"/>
    </location>
</feature>
<gene>
    <name evidence="8" type="ORF">GCM10017577_67580</name>
</gene>
<evidence type="ECO:0000313" key="9">
    <source>
        <dbReference type="Proteomes" id="UP001143463"/>
    </source>
</evidence>
<sequence>MPHTTLCDLRRETCRGTRPGRNLGTRDRLPRALVTGILEGFLVIGVVIAVGYGIGRAGVLGPSATQVLSRTAFFVASPALLFVTLARADVGAVFSSSLVVTALTSTLACALYLPVGLARRRPAGETAIGSMASGYVNAGNLGLPIATYALGDAAAVAPVLLFQLAVLTPLYTTVLDVVSGERTSWVRTLTAPLRNPIAMATAAGLIVSATGWLPPEPVMAPLQLIADLAVPGMLLAFGISLRGAARPGTGDVGPSLWCVVVLKNLVHPLLALVLGGLVLGLSGPALTAVVVCAALPTAQNVFGYAVRFDEGVRLGRDAALTTTIVSAPVLVAVVGLLSG</sequence>
<dbReference type="GO" id="GO:0055085">
    <property type="term" value="P:transmembrane transport"/>
    <property type="evidence" value="ECO:0007669"/>
    <property type="project" value="InterPro"/>
</dbReference>
<organism evidence="8 9">
    <name type="scientific">Pseudonocardia halophobica</name>
    <dbReference type="NCBI Taxonomy" id="29401"/>
    <lineage>
        <taxon>Bacteria</taxon>
        <taxon>Bacillati</taxon>
        <taxon>Actinomycetota</taxon>
        <taxon>Actinomycetes</taxon>
        <taxon>Pseudonocardiales</taxon>
        <taxon>Pseudonocardiaceae</taxon>
        <taxon>Pseudonocardia</taxon>
    </lineage>
</organism>
<evidence type="ECO:0000256" key="5">
    <source>
        <dbReference type="ARBA" id="ARBA00022989"/>
    </source>
</evidence>
<feature type="transmembrane region" description="Helical" evidence="7">
    <location>
        <begin position="32"/>
        <end position="55"/>
    </location>
</feature>
<proteinExistence type="predicted"/>
<keyword evidence="2" id="KW-0813">Transport</keyword>
<feature type="transmembrane region" description="Helical" evidence="7">
    <location>
        <begin position="67"/>
        <end position="86"/>
    </location>
</feature>
<evidence type="ECO:0000256" key="4">
    <source>
        <dbReference type="ARBA" id="ARBA00022692"/>
    </source>
</evidence>